<dbReference type="InterPro" id="IPR012340">
    <property type="entry name" value="NA-bd_OB-fold"/>
</dbReference>
<evidence type="ECO:0000259" key="17">
    <source>
        <dbReference type="SMART" id="SM00955"/>
    </source>
</evidence>
<dbReference type="GO" id="GO:0000177">
    <property type="term" value="C:cytoplasmic exosome (RNase complex)"/>
    <property type="evidence" value="ECO:0007669"/>
    <property type="project" value="TreeGrafter"/>
</dbReference>
<dbReference type="STRING" id="1555241.A0A4P9X7V5"/>
<keyword evidence="5" id="KW-0963">Cytoplasm</keyword>
<evidence type="ECO:0000256" key="5">
    <source>
        <dbReference type="ARBA" id="ARBA00022490"/>
    </source>
</evidence>
<dbReference type="GO" id="GO:0016075">
    <property type="term" value="P:rRNA catabolic process"/>
    <property type="evidence" value="ECO:0007669"/>
    <property type="project" value="TreeGrafter"/>
</dbReference>
<protein>
    <recommendedName>
        <fullName evidence="13">Ribosomal RNA-processing protein 44</fullName>
    </recommendedName>
</protein>
<keyword evidence="11" id="KW-0694">RNA-binding</keyword>
<comment type="similarity">
    <text evidence="4 14">Belongs to the RNR ribonuclease family.</text>
</comment>
<evidence type="ECO:0000256" key="6">
    <source>
        <dbReference type="ARBA" id="ARBA00022552"/>
    </source>
</evidence>
<dbReference type="InterPro" id="IPR029060">
    <property type="entry name" value="PIN-like_dom_sf"/>
</dbReference>
<dbReference type="OrthoDB" id="372421at2759"/>
<accession>A0A4P9X7V5</accession>
<keyword evidence="10" id="KW-0269">Exonuclease</keyword>
<feature type="compositionally biased region" description="Acidic residues" evidence="15">
    <location>
        <begin position="321"/>
        <end position="348"/>
    </location>
</feature>
<dbReference type="InterPro" id="IPR050180">
    <property type="entry name" value="RNR_Ribonuclease"/>
</dbReference>
<dbReference type="PANTHER" id="PTHR23355:SF35">
    <property type="entry name" value="EXOSOME COMPLEX EXONUCLEASE RRP44"/>
    <property type="match status" value="1"/>
</dbReference>
<dbReference type="SUPFAM" id="SSF50249">
    <property type="entry name" value="Nucleic acid-binding proteins"/>
    <property type="match status" value="3"/>
</dbReference>
<evidence type="ECO:0000256" key="7">
    <source>
        <dbReference type="ARBA" id="ARBA00022722"/>
    </source>
</evidence>
<keyword evidence="19" id="KW-1185">Reference proteome</keyword>
<dbReference type="GO" id="GO:0000175">
    <property type="term" value="F:3'-5'-RNA exonuclease activity"/>
    <property type="evidence" value="ECO:0007669"/>
    <property type="project" value="TreeGrafter"/>
</dbReference>
<dbReference type="EMBL" id="ML014176">
    <property type="protein sequence ID" value="RKP01318.1"/>
    <property type="molecule type" value="Genomic_DNA"/>
</dbReference>
<feature type="region of interest" description="Disordered" evidence="15">
    <location>
        <begin position="317"/>
        <end position="357"/>
    </location>
</feature>
<dbReference type="SUPFAM" id="SSF88723">
    <property type="entry name" value="PIN domain-like"/>
    <property type="match status" value="1"/>
</dbReference>
<dbReference type="FunFam" id="2.40.50.700:FF:000001">
    <property type="entry name" value="Exosome complex exonuclease exoribonuclease (Rrp44)"/>
    <property type="match status" value="1"/>
</dbReference>
<reference evidence="19" key="1">
    <citation type="journal article" date="2018" name="Nat. Microbiol.">
        <title>Leveraging single-cell genomics to expand the fungal tree of life.</title>
        <authorList>
            <person name="Ahrendt S.R."/>
            <person name="Quandt C.A."/>
            <person name="Ciobanu D."/>
            <person name="Clum A."/>
            <person name="Salamov A."/>
            <person name="Andreopoulos B."/>
            <person name="Cheng J.F."/>
            <person name="Woyke T."/>
            <person name="Pelin A."/>
            <person name="Henrissat B."/>
            <person name="Reynolds N.K."/>
            <person name="Benny G.L."/>
            <person name="Smith M.E."/>
            <person name="James T.Y."/>
            <person name="Grigoriev I.V."/>
        </authorList>
    </citation>
    <scope>NUCLEOTIDE SEQUENCE [LARGE SCALE GENOMIC DNA]</scope>
    <source>
        <strain evidence="19">ATCC 52028</strain>
    </source>
</reference>
<keyword evidence="8" id="KW-0378">Hydrolase</keyword>
<dbReference type="Proteomes" id="UP000274922">
    <property type="component" value="Unassembled WGS sequence"/>
</dbReference>
<evidence type="ECO:0000256" key="14">
    <source>
        <dbReference type="RuleBase" id="RU003901"/>
    </source>
</evidence>
<dbReference type="GO" id="GO:0004519">
    <property type="term" value="F:endonuclease activity"/>
    <property type="evidence" value="ECO:0007669"/>
    <property type="project" value="TreeGrafter"/>
</dbReference>
<evidence type="ECO:0000256" key="8">
    <source>
        <dbReference type="ARBA" id="ARBA00022801"/>
    </source>
</evidence>
<keyword evidence="6" id="KW-0698">rRNA processing</keyword>
<dbReference type="CDD" id="cd09862">
    <property type="entry name" value="PIN_Rrp44-like"/>
    <property type="match status" value="1"/>
</dbReference>
<dbReference type="PANTHER" id="PTHR23355">
    <property type="entry name" value="RIBONUCLEASE"/>
    <property type="match status" value="1"/>
</dbReference>
<dbReference type="Gene3D" id="2.40.50.690">
    <property type="match status" value="1"/>
</dbReference>
<dbReference type="AlphaFoldDB" id="A0A4P9X7V5"/>
<evidence type="ECO:0000313" key="19">
    <source>
        <dbReference type="Proteomes" id="UP000274922"/>
    </source>
</evidence>
<evidence type="ECO:0000256" key="4">
    <source>
        <dbReference type="ARBA" id="ARBA00005785"/>
    </source>
</evidence>
<dbReference type="PROSITE" id="PS01175">
    <property type="entry name" value="RIBONUCLEASE_II"/>
    <property type="match status" value="1"/>
</dbReference>
<evidence type="ECO:0000256" key="9">
    <source>
        <dbReference type="ARBA" id="ARBA00022835"/>
    </source>
</evidence>
<dbReference type="InterPro" id="IPR001900">
    <property type="entry name" value="RNase_II/R"/>
</dbReference>
<sequence length="981" mass="108934">MLHNHVFLRKTKKGSVAKIVKEHYLRTDIACGSKACTTCTPCKRANLAEALPPFPGSQVGEYIVPDTNVLFHHLDVIEHPSISNLVILQTVLEELRHRSFQCFQRVRRLIDDPDRHFYVFSNDFHAETYVPEPAATASTTAVAESPNDRNDRAIRRAVQWYNAHLAALHLGAVLVTNDVANRQLAVNDGIPALSLRDFVQKLPGSVPLLDMLGAAGDDPTAPSSKDAVADASRLATVYPEHAAPASIQAGIATGVYQMGTLHISPHNFQEATLLADVNKQRVEVLISGRMDLNRAMDGDVVAFQLFPKEQWKSIVSKVQEQEDDDEAVGSDADAVDDDDDDDDDDDAAADANASASSESLLMPTARVVGIVKRNWRPLCGTLEAPPGFKQHVDAAREHVIDPIQSAFFWPIDKRMPKVRVRTRQLRHLLGQRIVVALDAWPQNSRYPTGHFVRVLGAVGDRAAESEALLLEHDIAHAPFNARVLACLPHQGDRWTVDVDTIDKPDRVDLRHLAICSIDPPGCTDIDDALHARPLPNGNIEAGVHIADVSYFVKPDTPMDIEASQRCTSVYLVDKRIDMLPTLLGTNLCSLRSNVDRLAFSCVWEMTPAGEVVSTRFHKSMIRSQASFTYDEAQARINDTSMNDTLSTNVRLLNQLAKALRKRRIAAGAVTLASPEVKFRLDDKEQQDPVDVEMKELMESNQLVEEFMLLANIHVARKIQQAFPDAAMLRCHPAPPSNRFDALIRAVGQRGFPMVVDTSKHLSDSLDAIQLPEDPYFNKLVRIMTTRCMQQAAYICAGSVNPSGYWHYGLATDIYTHFTSPIRRYADLIVHRMLHAAILRDGQLARDRMKRLADVLNVRHRNAQMASRASIVLFTNLFFRNKPATEEAYILRVLKNAVIVLIPKYGIENAVVLPKASLAKCDFDEKDIAITWPADAASQTRAGKLALFQKIKVHIEIVHQGPEAAQRLQLQLTLVDPPLPAA</sequence>
<evidence type="ECO:0000256" key="10">
    <source>
        <dbReference type="ARBA" id="ARBA00022839"/>
    </source>
</evidence>
<gene>
    <name evidence="18" type="ORF">CXG81DRAFT_12153</name>
</gene>
<dbReference type="InterPro" id="IPR041505">
    <property type="entry name" value="Dis3_CSD2"/>
</dbReference>
<dbReference type="Pfam" id="PF17215">
    <property type="entry name" value="Rrp44_S1"/>
    <property type="match status" value="1"/>
</dbReference>
<dbReference type="Pfam" id="PF17849">
    <property type="entry name" value="OB_Dis3"/>
    <property type="match status" value="1"/>
</dbReference>
<name>A0A4P9X7V5_9FUNG</name>
<feature type="domain" description="PIN" evidence="16">
    <location>
        <begin position="61"/>
        <end position="183"/>
    </location>
</feature>
<dbReference type="Gene3D" id="2.40.50.700">
    <property type="match status" value="1"/>
</dbReference>
<dbReference type="FunFam" id="3.40.50.1010:FF:000021">
    <property type="entry name" value="DIS3-like exonuclease 1 isoform X1"/>
    <property type="match status" value="1"/>
</dbReference>
<evidence type="ECO:0000256" key="1">
    <source>
        <dbReference type="ARBA" id="ARBA00001946"/>
    </source>
</evidence>
<evidence type="ECO:0000259" key="16">
    <source>
        <dbReference type="SMART" id="SM00670"/>
    </source>
</evidence>
<keyword evidence="12" id="KW-0539">Nucleus</keyword>
<dbReference type="SMART" id="SM00955">
    <property type="entry name" value="RNB"/>
    <property type="match status" value="1"/>
</dbReference>
<dbReference type="GO" id="GO:0003723">
    <property type="term" value="F:RNA binding"/>
    <property type="evidence" value="ECO:0007669"/>
    <property type="project" value="UniProtKB-KW"/>
</dbReference>
<feature type="domain" description="RNB" evidence="17">
    <location>
        <begin position="506"/>
        <end position="839"/>
    </location>
</feature>
<dbReference type="GO" id="GO:0006364">
    <property type="term" value="P:rRNA processing"/>
    <property type="evidence" value="ECO:0007669"/>
    <property type="project" value="UniProtKB-KW"/>
</dbReference>
<organism evidence="18 19">
    <name type="scientific">Caulochytrium protostelioides</name>
    <dbReference type="NCBI Taxonomy" id="1555241"/>
    <lineage>
        <taxon>Eukaryota</taxon>
        <taxon>Fungi</taxon>
        <taxon>Fungi incertae sedis</taxon>
        <taxon>Chytridiomycota</taxon>
        <taxon>Chytridiomycota incertae sedis</taxon>
        <taxon>Chytridiomycetes</taxon>
        <taxon>Caulochytriales</taxon>
        <taxon>Caulochytriaceae</taxon>
        <taxon>Caulochytrium</taxon>
    </lineage>
</organism>
<dbReference type="GO" id="GO:0019899">
    <property type="term" value="F:enzyme binding"/>
    <property type="evidence" value="ECO:0007669"/>
    <property type="project" value="UniProtKB-ARBA"/>
</dbReference>
<dbReference type="InterPro" id="IPR033770">
    <property type="entry name" value="RRP44_S1"/>
</dbReference>
<dbReference type="Pfam" id="PF00773">
    <property type="entry name" value="RNB"/>
    <property type="match status" value="1"/>
</dbReference>
<evidence type="ECO:0000256" key="12">
    <source>
        <dbReference type="ARBA" id="ARBA00023242"/>
    </source>
</evidence>
<dbReference type="InterPro" id="IPR002716">
    <property type="entry name" value="PIN_dom"/>
</dbReference>
<dbReference type="InterPro" id="IPR033771">
    <property type="entry name" value="Rrp44_CSD1"/>
</dbReference>
<evidence type="ECO:0000313" key="18">
    <source>
        <dbReference type="EMBL" id="RKP01318.1"/>
    </source>
</evidence>
<evidence type="ECO:0000256" key="13">
    <source>
        <dbReference type="ARBA" id="ARBA00077930"/>
    </source>
</evidence>
<dbReference type="GO" id="GO:0000176">
    <property type="term" value="C:nuclear exosome (RNase complex)"/>
    <property type="evidence" value="ECO:0007669"/>
    <property type="project" value="UniProtKB-ARBA"/>
</dbReference>
<comment type="subcellular location">
    <subcellularLocation>
        <location evidence="3">Cytoplasm</location>
    </subcellularLocation>
    <subcellularLocation>
        <location evidence="2">Nucleus</location>
    </subcellularLocation>
</comment>
<keyword evidence="7" id="KW-0540">Nuclease</keyword>
<dbReference type="GO" id="GO:0071031">
    <property type="term" value="P:nuclear mRNA surveillance of mRNA 3'-end processing"/>
    <property type="evidence" value="ECO:0007669"/>
    <property type="project" value="TreeGrafter"/>
</dbReference>
<dbReference type="InterPro" id="IPR022966">
    <property type="entry name" value="RNase_II/R_CS"/>
</dbReference>
<keyword evidence="9" id="KW-0271">Exosome</keyword>
<dbReference type="Pfam" id="PF17216">
    <property type="entry name" value="Rrp44_CSD1"/>
    <property type="match status" value="1"/>
</dbReference>
<evidence type="ECO:0000256" key="3">
    <source>
        <dbReference type="ARBA" id="ARBA00004496"/>
    </source>
</evidence>
<evidence type="ECO:0000256" key="15">
    <source>
        <dbReference type="SAM" id="MobiDB-lite"/>
    </source>
</evidence>
<evidence type="ECO:0000256" key="11">
    <source>
        <dbReference type="ARBA" id="ARBA00022884"/>
    </source>
</evidence>
<evidence type="ECO:0000256" key="2">
    <source>
        <dbReference type="ARBA" id="ARBA00004123"/>
    </source>
</evidence>
<dbReference type="Gene3D" id="3.40.50.1010">
    <property type="entry name" value="5'-nuclease"/>
    <property type="match status" value="1"/>
</dbReference>
<dbReference type="SMART" id="SM00670">
    <property type="entry name" value="PINc"/>
    <property type="match status" value="1"/>
</dbReference>
<dbReference type="Pfam" id="PF13638">
    <property type="entry name" value="PIN_4"/>
    <property type="match status" value="1"/>
</dbReference>
<comment type="cofactor">
    <cofactor evidence="1">
        <name>Mg(2+)</name>
        <dbReference type="ChEBI" id="CHEBI:18420"/>
    </cofactor>
</comment>
<proteinExistence type="inferred from homology"/>
<dbReference type="Gene3D" id="2.40.50.140">
    <property type="entry name" value="Nucleic acid-binding proteins"/>
    <property type="match status" value="1"/>
</dbReference>